<evidence type="ECO:0000313" key="3">
    <source>
        <dbReference type="Proteomes" id="UP001595897"/>
    </source>
</evidence>
<dbReference type="PANTHER" id="PTHR10859:SF91">
    <property type="entry name" value="DOLICHYL-PHOSPHATE BETA-GLUCOSYLTRANSFERASE"/>
    <property type="match status" value="1"/>
</dbReference>
<sequence length="247" mass="28143">MNYCLIVPHYKHEQLFAQFLPKLASLDLPCIVVDDGSGEASVESLKSALADYPNFHLVRHQRNRGKGAAVISASYYANALGFSHVLQIDADGQHCIDDVAKLIEHSKAHPQVIISGQPYFDESAPKARVYGRKVTDFWVALETLSLKVKDSLCGFRVYPISQLEKVIDRYLLGTRMDFDTEILVKAVWADIDVHFIPTKVIYHENTVSHFHYLRDNLLLIRLHIKLMFGMLLRSPVLVFRKIKALLR</sequence>
<protein>
    <submittedName>
        <fullName evidence="2">Glycosyltransferase family 2 protein</fullName>
    </submittedName>
</protein>
<accession>A0ABV9M1K6</accession>
<dbReference type="SUPFAM" id="SSF53448">
    <property type="entry name" value="Nucleotide-diphospho-sugar transferases"/>
    <property type="match status" value="1"/>
</dbReference>
<reference evidence="3" key="1">
    <citation type="journal article" date="2019" name="Int. J. Syst. Evol. Microbiol.">
        <title>The Global Catalogue of Microorganisms (GCM) 10K type strain sequencing project: providing services to taxonomists for standard genome sequencing and annotation.</title>
        <authorList>
            <consortium name="The Broad Institute Genomics Platform"/>
            <consortium name="The Broad Institute Genome Sequencing Center for Infectious Disease"/>
            <person name="Wu L."/>
            <person name="Ma J."/>
        </authorList>
    </citation>
    <scope>NUCLEOTIDE SEQUENCE [LARGE SCALE GENOMIC DNA]</scope>
    <source>
        <strain evidence="3">KACC 12507</strain>
    </source>
</reference>
<dbReference type="InterPro" id="IPR001173">
    <property type="entry name" value="Glyco_trans_2-like"/>
</dbReference>
<dbReference type="CDD" id="cd04179">
    <property type="entry name" value="DPM_DPG-synthase_like"/>
    <property type="match status" value="1"/>
</dbReference>
<evidence type="ECO:0000313" key="2">
    <source>
        <dbReference type="EMBL" id="MFC4701785.1"/>
    </source>
</evidence>
<dbReference type="EMBL" id="JBHSGU010000026">
    <property type="protein sequence ID" value="MFC4701785.1"/>
    <property type="molecule type" value="Genomic_DNA"/>
</dbReference>
<evidence type="ECO:0000259" key="1">
    <source>
        <dbReference type="Pfam" id="PF00535"/>
    </source>
</evidence>
<dbReference type="InterPro" id="IPR029044">
    <property type="entry name" value="Nucleotide-diphossugar_trans"/>
</dbReference>
<keyword evidence="3" id="KW-1185">Reference proteome</keyword>
<proteinExistence type="predicted"/>
<dbReference type="Gene3D" id="3.90.550.10">
    <property type="entry name" value="Spore Coat Polysaccharide Biosynthesis Protein SpsA, Chain A"/>
    <property type="match status" value="1"/>
</dbReference>
<dbReference type="RefSeq" id="WP_382410585.1">
    <property type="nucleotide sequence ID" value="NZ_JBHSGU010000026.1"/>
</dbReference>
<dbReference type="Pfam" id="PF00535">
    <property type="entry name" value="Glycos_transf_2"/>
    <property type="match status" value="1"/>
</dbReference>
<feature type="domain" description="Glycosyltransferase 2-like" evidence="1">
    <location>
        <begin position="5"/>
        <end position="132"/>
    </location>
</feature>
<dbReference type="PANTHER" id="PTHR10859">
    <property type="entry name" value="GLYCOSYL TRANSFERASE"/>
    <property type="match status" value="1"/>
</dbReference>
<gene>
    <name evidence="2" type="ORF">ACFO4O_16660</name>
</gene>
<comment type="caution">
    <text evidence="2">The sequence shown here is derived from an EMBL/GenBank/DDBJ whole genome shotgun (WGS) entry which is preliminary data.</text>
</comment>
<organism evidence="2 3">
    <name type="scientific">Glaciecola siphonariae</name>
    <dbReference type="NCBI Taxonomy" id="521012"/>
    <lineage>
        <taxon>Bacteria</taxon>
        <taxon>Pseudomonadati</taxon>
        <taxon>Pseudomonadota</taxon>
        <taxon>Gammaproteobacteria</taxon>
        <taxon>Alteromonadales</taxon>
        <taxon>Alteromonadaceae</taxon>
        <taxon>Glaciecola</taxon>
    </lineage>
</organism>
<name>A0ABV9M1K6_9ALTE</name>
<dbReference type="Proteomes" id="UP001595897">
    <property type="component" value="Unassembled WGS sequence"/>
</dbReference>